<reference evidence="1 2" key="1">
    <citation type="submission" date="2019-11" db="EMBL/GenBank/DDBJ databases">
        <title>Genome analysis of Rhizobacterium cereale a novel genus and species isolated from maize roots in North Spain.</title>
        <authorList>
            <person name="Menendez E."/>
            <person name="Flores-Felix J.D."/>
            <person name="Ramirez-Bahena M.-H."/>
            <person name="Igual J.M."/>
            <person name="Garcia-Fraile P."/>
            <person name="Peix A."/>
            <person name="Velazquez E."/>
        </authorList>
    </citation>
    <scope>NUCLEOTIDE SEQUENCE [LARGE SCALE GENOMIC DNA]</scope>
    <source>
        <strain evidence="1 2">RZME27</strain>
    </source>
</reference>
<evidence type="ECO:0000313" key="1">
    <source>
        <dbReference type="EMBL" id="MQY47599.1"/>
    </source>
</evidence>
<sequence length="369" mass="39788">MGQIRALAAADIPAVAGLFQKAFRRTDAAPSDAFVACLRTLYVDHPLVHDSLPSLVHESKAGISGFISRHRLPMQIGGRAVNGALFGTIMADKGAGHSLIGPKLLKAALAGPQDFSFADTTSDISRTLGQRLGCTPLPSHSLNWLRIIRPTQWLADQVTQRFRPFGLLAPVAGAADDMLRRRIHPNRPRWFAHGAQNAAKGAATTDIGAEKFAALFLALSRRFALQPRWDCEDITTLSRQAMEKRLFGTPHFGAVTDQHGTEIGCFLYHLKKGSTARVLQVLAAPGVEGVVLDALITNAADKGAAAVIGRTEAWLMEAMLGRRIGFTNTASSMVHSRDADILAAVTRGDVLLNGFVGEQWSPMIGNRFE</sequence>
<comment type="caution">
    <text evidence="1">The sequence shown here is derived from an EMBL/GenBank/DDBJ whole genome shotgun (WGS) entry which is preliminary data.</text>
</comment>
<organism evidence="1 2">
    <name type="scientific">Endobacterium cereale</name>
    <dbReference type="NCBI Taxonomy" id="2663029"/>
    <lineage>
        <taxon>Bacteria</taxon>
        <taxon>Pseudomonadati</taxon>
        <taxon>Pseudomonadota</taxon>
        <taxon>Alphaproteobacteria</taxon>
        <taxon>Hyphomicrobiales</taxon>
        <taxon>Rhizobiaceae</taxon>
        <taxon>Endobacterium</taxon>
    </lineage>
</organism>
<accession>A0A6A8AA62</accession>
<dbReference type="RefSeq" id="WP_153355070.1">
    <property type="nucleotide sequence ID" value="NZ_JAYKOO010000007.1"/>
</dbReference>
<dbReference type="AlphaFoldDB" id="A0A6A8AA62"/>
<evidence type="ECO:0008006" key="3">
    <source>
        <dbReference type="Google" id="ProtNLM"/>
    </source>
</evidence>
<dbReference type="Proteomes" id="UP000435138">
    <property type="component" value="Unassembled WGS sequence"/>
</dbReference>
<gene>
    <name evidence="1" type="ORF">GAO09_16310</name>
</gene>
<evidence type="ECO:0000313" key="2">
    <source>
        <dbReference type="Proteomes" id="UP000435138"/>
    </source>
</evidence>
<protein>
    <recommendedName>
        <fullName evidence="3">GNAT family N-acetyltransferase</fullName>
    </recommendedName>
</protein>
<proteinExistence type="predicted"/>
<name>A0A6A8AA62_9HYPH</name>
<keyword evidence="2" id="KW-1185">Reference proteome</keyword>
<dbReference type="EMBL" id="WIXI01000045">
    <property type="protein sequence ID" value="MQY47599.1"/>
    <property type="molecule type" value="Genomic_DNA"/>
</dbReference>